<proteinExistence type="predicted"/>
<keyword evidence="3" id="KW-1185">Reference proteome</keyword>
<protein>
    <submittedName>
        <fullName evidence="2">Uncharacterized protein</fullName>
    </submittedName>
</protein>
<organism evidence="2 3">
    <name type="scientific">Eumeta variegata</name>
    <name type="common">Bagworm moth</name>
    <name type="synonym">Eumeta japonica</name>
    <dbReference type="NCBI Taxonomy" id="151549"/>
    <lineage>
        <taxon>Eukaryota</taxon>
        <taxon>Metazoa</taxon>
        <taxon>Ecdysozoa</taxon>
        <taxon>Arthropoda</taxon>
        <taxon>Hexapoda</taxon>
        <taxon>Insecta</taxon>
        <taxon>Pterygota</taxon>
        <taxon>Neoptera</taxon>
        <taxon>Endopterygota</taxon>
        <taxon>Lepidoptera</taxon>
        <taxon>Glossata</taxon>
        <taxon>Ditrysia</taxon>
        <taxon>Tineoidea</taxon>
        <taxon>Psychidae</taxon>
        <taxon>Oiketicinae</taxon>
        <taxon>Eumeta</taxon>
    </lineage>
</organism>
<comment type="caution">
    <text evidence="2">The sequence shown here is derived from an EMBL/GenBank/DDBJ whole genome shotgun (WGS) entry which is preliminary data.</text>
</comment>
<feature type="region of interest" description="Disordered" evidence="1">
    <location>
        <begin position="73"/>
        <end position="136"/>
    </location>
</feature>
<gene>
    <name evidence="2" type="ORF">EVAR_93255_1</name>
</gene>
<accession>A0A4C1TXT4</accession>
<sequence length="136" mass="15270">MPSEGIWPPAPIDTCNAREVFAWGRLDERHALPVLGIRQREATKENIFPYYLERRARAFDIKATAALILTSDERRSAGDDIEKQSNGGETSAGPARRRIKLRHDLRTTSSPRVTISLSRPASRLRLNAARPTAPLR</sequence>
<dbReference type="AlphaFoldDB" id="A0A4C1TXT4"/>
<feature type="compositionally biased region" description="Polar residues" evidence="1">
    <location>
        <begin position="107"/>
        <end position="119"/>
    </location>
</feature>
<name>A0A4C1TXT4_EUMVA</name>
<dbReference type="Proteomes" id="UP000299102">
    <property type="component" value="Unassembled WGS sequence"/>
</dbReference>
<reference evidence="2 3" key="1">
    <citation type="journal article" date="2019" name="Commun. Biol.">
        <title>The bagworm genome reveals a unique fibroin gene that provides high tensile strength.</title>
        <authorList>
            <person name="Kono N."/>
            <person name="Nakamura H."/>
            <person name="Ohtoshi R."/>
            <person name="Tomita M."/>
            <person name="Numata K."/>
            <person name="Arakawa K."/>
        </authorList>
    </citation>
    <scope>NUCLEOTIDE SEQUENCE [LARGE SCALE GENOMIC DNA]</scope>
</reference>
<evidence type="ECO:0000313" key="2">
    <source>
        <dbReference type="EMBL" id="GBP18827.1"/>
    </source>
</evidence>
<evidence type="ECO:0000313" key="3">
    <source>
        <dbReference type="Proteomes" id="UP000299102"/>
    </source>
</evidence>
<evidence type="ECO:0000256" key="1">
    <source>
        <dbReference type="SAM" id="MobiDB-lite"/>
    </source>
</evidence>
<feature type="compositionally biased region" description="Basic and acidic residues" evidence="1">
    <location>
        <begin position="73"/>
        <end position="83"/>
    </location>
</feature>
<dbReference type="EMBL" id="BGZK01000101">
    <property type="protein sequence ID" value="GBP18827.1"/>
    <property type="molecule type" value="Genomic_DNA"/>
</dbReference>